<keyword evidence="3" id="KW-1185">Reference proteome</keyword>
<accession>H6N630</accession>
<dbReference type="EMBL" id="CP003199">
    <property type="protein sequence ID" value="AEW45102.1"/>
    <property type="molecule type" value="Genomic_DNA"/>
</dbReference>
<sequence length="211" mass="24147">MTLAAKGALSFVSSALVSGTFTSAVRPAGPKTIFKLIRETRPDRRMLFDGYNKVFDGSSDHWKFVWKKYRNDFPAGVSNPFSLTQLTGDNAPKEFRDTCRKLFFNESASSTDDEKYNWAVEYCTRSTLVSDWIWESGHEIVPKDNNTDEWKKLWAKYKDSNVWNISDSSSNGEAPEGFKKKCEEEANKTSGNKRDVSVNRVFKYCSKKRVN</sequence>
<protein>
    <submittedName>
        <fullName evidence="2">Uncharacterized protein</fullName>
    </submittedName>
</protein>
<dbReference type="AlphaFoldDB" id="H6N630"/>
<gene>
    <name evidence="2" type="ordered locus">MHC_01180</name>
</gene>
<name>H6N630_MYCHN</name>
<evidence type="ECO:0000256" key="1">
    <source>
        <dbReference type="SAM" id="MobiDB-lite"/>
    </source>
</evidence>
<dbReference type="STRING" id="1111676.MHC_01180"/>
<feature type="region of interest" description="Disordered" evidence="1">
    <location>
        <begin position="166"/>
        <end position="192"/>
    </location>
</feature>
<reference evidence="2 3" key="1">
    <citation type="journal article" date="2012" name="J. Bacteriol.">
        <title>Complete genome sequence of Mycoplasma haemocanis strain Illinois.</title>
        <authorList>
            <person name="do Nascimento N.C."/>
            <person name="Guimaraes A.M."/>
            <person name="Santos A.P."/>
            <person name="Sanmiguel P.J."/>
            <person name="Messick J.B."/>
        </authorList>
    </citation>
    <scope>NUCLEOTIDE SEQUENCE [LARGE SCALE GENOMIC DNA]</scope>
    <source>
        <strain evidence="2 3">Illinois</strain>
    </source>
</reference>
<evidence type="ECO:0000313" key="2">
    <source>
        <dbReference type="EMBL" id="AEW45102.1"/>
    </source>
</evidence>
<dbReference type="Proteomes" id="UP000009135">
    <property type="component" value="Chromosome"/>
</dbReference>
<dbReference type="HOGENOM" id="CLU_098620_0_0_14"/>
<dbReference type="KEGG" id="mhe:MHC_01180"/>
<dbReference type="OrthoDB" id="9825615at2"/>
<organism evidence="2 3">
    <name type="scientific">Mycoplasma haemocanis (strain Illinois)</name>
    <dbReference type="NCBI Taxonomy" id="1111676"/>
    <lineage>
        <taxon>Bacteria</taxon>
        <taxon>Bacillati</taxon>
        <taxon>Mycoplasmatota</taxon>
        <taxon>Mollicutes</taxon>
        <taxon>Mycoplasmataceae</taxon>
        <taxon>Mycoplasma</taxon>
    </lineage>
</organism>
<feature type="compositionally biased region" description="Basic and acidic residues" evidence="1">
    <location>
        <begin position="176"/>
        <end position="192"/>
    </location>
</feature>
<proteinExistence type="predicted"/>
<evidence type="ECO:0000313" key="3">
    <source>
        <dbReference type="Proteomes" id="UP000009135"/>
    </source>
</evidence>